<keyword evidence="2 6" id="KW-0472">Membrane</keyword>
<dbReference type="STRING" id="1434072.SAMN05216210_2276"/>
<comment type="function">
    <text evidence="6">Together with LptD, is involved in the assembly of lipopolysaccharide (LPS) at the surface of the outer membrane. Required for the proper assembly of LptD. Binds LPS and may serve as the LPS recognition site at the outer membrane.</text>
</comment>
<gene>
    <name evidence="6" type="primary">lptE</name>
    <name evidence="7" type="ORF">SAMN05216210_2276</name>
</gene>
<dbReference type="GO" id="GO:0001530">
    <property type="term" value="F:lipopolysaccharide binding"/>
    <property type="evidence" value="ECO:0007669"/>
    <property type="project" value="TreeGrafter"/>
</dbReference>
<evidence type="ECO:0000256" key="6">
    <source>
        <dbReference type="HAMAP-Rule" id="MF_01186"/>
    </source>
</evidence>
<dbReference type="HAMAP" id="MF_01186">
    <property type="entry name" value="LPS_assembly_LptE"/>
    <property type="match status" value="1"/>
</dbReference>
<evidence type="ECO:0000256" key="3">
    <source>
        <dbReference type="ARBA" id="ARBA00023139"/>
    </source>
</evidence>
<comment type="subcellular location">
    <subcellularLocation>
        <location evidence="6">Cell outer membrane</location>
        <topology evidence="6">Lipid-anchor</topology>
    </subcellularLocation>
</comment>
<proteinExistence type="inferred from homology"/>
<dbReference type="GO" id="GO:0015920">
    <property type="term" value="P:lipopolysaccharide transport"/>
    <property type="evidence" value="ECO:0007669"/>
    <property type="project" value="TreeGrafter"/>
</dbReference>
<name>A0A1H2GFG6_9GAMM</name>
<dbReference type="PROSITE" id="PS51257">
    <property type="entry name" value="PROKAR_LIPOPROTEIN"/>
    <property type="match status" value="1"/>
</dbReference>
<keyword evidence="4 6" id="KW-0998">Cell outer membrane</keyword>
<organism evidence="7 8">
    <name type="scientific">Halopseudomonas salegens</name>
    <dbReference type="NCBI Taxonomy" id="1434072"/>
    <lineage>
        <taxon>Bacteria</taxon>
        <taxon>Pseudomonadati</taxon>
        <taxon>Pseudomonadota</taxon>
        <taxon>Gammaproteobacteria</taxon>
        <taxon>Pseudomonadales</taxon>
        <taxon>Pseudomonadaceae</taxon>
        <taxon>Halopseudomonas</taxon>
    </lineage>
</organism>
<accession>A0A1H2GFG6</accession>
<dbReference type="InterPro" id="IPR007485">
    <property type="entry name" value="LPS_assembly_LptE"/>
</dbReference>
<dbReference type="Pfam" id="PF04390">
    <property type="entry name" value="LptE"/>
    <property type="match status" value="1"/>
</dbReference>
<comment type="subunit">
    <text evidence="6">Component of the lipopolysaccharide transport and assembly complex. Interacts with LptD.</text>
</comment>
<keyword evidence="8" id="KW-1185">Reference proteome</keyword>
<evidence type="ECO:0000256" key="1">
    <source>
        <dbReference type="ARBA" id="ARBA00022729"/>
    </source>
</evidence>
<dbReference type="Gene3D" id="3.30.160.150">
    <property type="entry name" value="Lipoprotein like domain"/>
    <property type="match status" value="1"/>
</dbReference>
<reference evidence="8" key="1">
    <citation type="submission" date="2016-10" db="EMBL/GenBank/DDBJ databases">
        <authorList>
            <person name="Varghese N."/>
            <person name="Submissions S."/>
        </authorList>
    </citation>
    <scope>NUCLEOTIDE SEQUENCE [LARGE SCALE GENOMIC DNA]</scope>
    <source>
        <strain evidence="8">CECT 8338</strain>
    </source>
</reference>
<sequence>MKMLSSQRGMRTLASGTLLLGLLFLTGCGFQLRGAGVDNVKLDSLQVSAEDPHSAIVREVVDTLTREQVNISSAAAYQLHISAERQESKAITYSGRATPAEMSLTSQIEYVISDRQERVLVGPETLSTERVYVNDRDNVVGSGQEAELLRREMRRDLSRQLLFRLSSLSESELRAREQALGQPQ</sequence>
<dbReference type="PANTHER" id="PTHR38098:SF1">
    <property type="entry name" value="LPS-ASSEMBLY LIPOPROTEIN LPTE"/>
    <property type="match status" value="1"/>
</dbReference>
<protein>
    <recommendedName>
        <fullName evidence="6">LPS-assembly lipoprotein LptE</fullName>
    </recommendedName>
</protein>
<keyword evidence="5 6" id="KW-0449">Lipoprotein</keyword>
<dbReference type="GO" id="GO:0043165">
    <property type="term" value="P:Gram-negative-bacterium-type cell outer membrane assembly"/>
    <property type="evidence" value="ECO:0007669"/>
    <property type="project" value="UniProtKB-UniRule"/>
</dbReference>
<evidence type="ECO:0000256" key="2">
    <source>
        <dbReference type="ARBA" id="ARBA00023136"/>
    </source>
</evidence>
<comment type="similarity">
    <text evidence="6">Belongs to the LptE lipoprotein family.</text>
</comment>
<dbReference type="AlphaFoldDB" id="A0A1H2GFG6"/>
<evidence type="ECO:0000256" key="4">
    <source>
        <dbReference type="ARBA" id="ARBA00023237"/>
    </source>
</evidence>
<dbReference type="OrthoDB" id="5612114at2"/>
<evidence type="ECO:0000256" key="5">
    <source>
        <dbReference type="ARBA" id="ARBA00023288"/>
    </source>
</evidence>
<keyword evidence="1 6" id="KW-0732">Signal</keyword>
<evidence type="ECO:0000313" key="8">
    <source>
        <dbReference type="Proteomes" id="UP000243924"/>
    </source>
</evidence>
<dbReference type="Proteomes" id="UP000243924">
    <property type="component" value="Chromosome I"/>
</dbReference>
<keyword evidence="3 6" id="KW-0564">Palmitate</keyword>
<dbReference type="EMBL" id="LT629787">
    <property type="protein sequence ID" value="SDU18486.1"/>
    <property type="molecule type" value="Genomic_DNA"/>
</dbReference>
<dbReference type="GO" id="GO:0009279">
    <property type="term" value="C:cell outer membrane"/>
    <property type="evidence" value="ECO:0007669"/>
    <property type="project" value="UniProtKB-SubCell"/>
</dbReference>
<dbReference type="GO" id="GO:1990351">
    <property type="term" value="C:transporter complex"/>
    <property type="evidence" value="ECO:0007669"/>
    <property type="project" value="TreeGrafter"/>
</dbReference>
<evidence type="ECO:0000313" key="7">
    <source>
        <dbReference type="EMBL" id="SDU18486.1"/>
    </source>
</evidence>
<dbReference type="PANTHER" id="PTHR38098">
    <property type="entry name" value="LPS-ASSEMBLY LIPOPROTEIN LPTE"/>
    <property type="match status" value="1"/>
</dbReference>
<dbReference type="RefSeq" id="WP_092386981.1">
    <property type="nucleotide sequence ID" value="NZ_LT629787.1"/>
</dbReference>